<dbReference type="InterPro" id="IPR050295">
    <property type="entry name" value="Plant_2OG-oxidoreductases"/>
</dbReference>
<name>A0A9R0IIS3_SPIOL</name>
<organism evidence="6 7">
    <name type="scientific">Spinacia oleracea</name>
    <name type="common">Spinach</name>
    <dbReference type="NCBI Taxonomy" id="3562"/>
    <lineage>
        <taxon>Eukaryota</taxon>
        <taxon>Viridiplantae</taxon>
        <taxon>Streptophyta</taxon>
        <taxon>Embryophyta</taxon>
        <taxon>Tracheophyta</taxon>
        <taxon>Spermatophyta</taxon>
        <taxon>Magnoliopsida</taxon>
        <taxon>eudicotyledons</taxon>
        <taxon>Gunneridae</taxon>
        <taxon>Pentapetalae</taxon>
        <taxon>Caryophyllales</taxon>
        <taxon>Chenopodiaceae</taxon>
        <taxon>Chenopodioideae</taxon>
        <taxon>Anserineae</taxon>
        <taxon>Spinacia</taxon>
    </lineage>
</organism>
<dbReference type="FunFam" id="2.60.120.330:FF:000018">
    <property type="entry name" value="2-oxoglutarate (2OG) and Fe(II)-dependent oxygenase superfamily protein"/>
    <property type="match status" value="1"/>
</dbReference>
<evidence type="ECO:0000256" key="4">
    <source>
        <dbReference type="RuleBase" id="RU003682"/>
    </source>
</evidence>
<dbReference type="Pfam" id="PF14226">
    <property type="entry name" value="DIOX_N"/>
    <property type="match status" value="1"/>
</dbReference>
<dbReference type="GO" id="GO:0046872">
    <property type="term" value="F:metal ion binding"/>
    <property type="evidence" value="ECO:0007669"/>
    <property type="project" value="UniProtKB-KW"/>
</dbReference>
<dbReference type="Pfam" id="PF03171">
    <property type="entry name" value="2OG-FeII_Oxy"/>
    <property type="match status" value="1"/>
</dbReference>
<dbReference type="InterPro" id="IPR026992">
    <property type="entry name" value="DIOX_N"/>
</dbReference>
<dbReference type="OrthoDB" id="288590at2759"/>
<dbReference type="Gene3D" id="2.60.120.330">
    <property type="entry name" value="B-lactam Antibiotic, Isopenicillin N Synthase, Chain"/>
    <property type="match status" value="1"/>
</dbReference>
<dbReference type="PROSITE" id="PS51471">
    <property type="entry name" value="FE2OG_OXY"/>
    <property type="match status" value="1"/>
</dbReference>
<dbReference type="Proteomes" id="UP000813463">
    <property type="component" value="Chromosome 2"/>
</dbReference>
<evidence type="ECO:0000256" key="3">
    <source>
        <dbReference type="ARBA" id="ARBA00023004"/>
    </source>
</evidence>
<accession>A0A9R0IIS3</accession>
<dbReference type="PANTHER" id="PTHR47991">
    <property type="entry name" value="OXOGLUTARATE/IRON-DEPENDENT DIOXYGENASE"/>
    <property type="match status" value="1"/>
</dbReference>
<dbReference type="InterPro" id="IPR005123">
    <property type="entry name" value="Oxoglu/Fe-dep_dioxygenase_dom"/>
</dbReference>
<feature type="domain" description="Fe2OG dioxygenase" evidence="5">
    <location>
        <begin position="216"/>
        <end position="319"/>
    </location>
</feature>
<sequence>MLESQSKMSASSVPPMNLELPSKPVQELIKSADKEVPERYIYQLPNRSDDNHFEIEYMDSSVIDLSLLSASSSSQHEELRKLRSVLSSWGCLQLINHGLSSSLLDQIRQVGKEFFDLPLEVKQKHSRTLDSFEGYGDDTVSEGQSYNWNDRLHLKVHPLDHRNFRLWPEYLPNFRGTLEEYTMELRRVLKTILEAIAKSLELDENIFLRECGGEESINMFTRFNYYPPCSDPSHVLGLKPHSDGSVITILLQDKQVEGLQVEKDKQWFKVPIVPDALFINIGDQLEIMSNGILKSVVHKVVIDKENKRTSVATVSIPHSDKEIGPFGELIDKEIGPFGELIDKERPQMYKRIKNYLSVFFQYYPRGERAITAVKI</sequence>
<reference evidence="6" key="1">
    <citation type="journal article" date="2021" name="Nat. Commun.">
        <title>Genomic analyses provide insights into spinach domestication and the genetic basis of agronomic traits.</title>
        <authorList>
            <person name="Cai X."/>
            <person name="Sun X."/>
            <person name="Xu C."/>
            <person name="Sun H."/>
            <person name="Wang X."/>
            <person name="Ge C."/>
            <person name="Zhang Z."/>
            <person name="Wang Q."/>
            <person name="Fei Z."/>
            <person name="Jiao C."/>
            <person name="Wang Q."/>
        </authorList>
    </citation>
    <scope>NUCLEOTIDE SEQUENCE [LARGE SCALE GENOMIC DNA]</scope>
    <source>
        <strain evidence="6">cv. Varoflay</strain>
    </source>
</reference>
<gene>
    <name evidence="7" type="primary">LOC110789427</name>
</gene>
<dbReference type="AlphaFoldDB" id="A0A9R0IIS3"/>
<reference evidence="7" key="2">
    <citation type="submission" date="2025-08" db="UniProtKB">
        <authorList>
            <consortium name="RefSeq"/>
        </authorList>
    </citation>
    <scope>IDENTIFICATION</scope>
    <source>
        <tissue evidence="7">Leaf</tissue>
    </source>
</reference>
<evidence type="ECO:0000313" key="6">
    <source>
        <dbReference type="Proteomes" id="UP000813463"/>
    </source>
</evidence>
<protein>
    <submittedName>
        <fullName evidence="7">Jasmonate-induced oxygenase 4 isoform X1</fullName>
    </submittedName>
</protein>
<proteinExistence type="inferred from homology"/>
<dbReference type="SUPFAM" id="SSF51197">
    <property type="entry name" value="Clavaminate synthase-like"/>
    <property type="match status" value="1"/>
</dbReference>
<keyword evidence="4" id="KW-0560">Oxidoreductase</keyword>
<comment type="similarity">
    <text evidence="1 4">Belongs to the iron/ascorbate-dependent oxidoreductase family.</text>
</comment>
<keyword evidence="2 4" id="KW-0479">Metal-binding</keyword>
<evidence type="ECO:0000313" key="7">
    <source>
        <dbReference type="RefSeq" id="XP_021849767.1"/>
    </source>
</evidence>
<dbReference type="InterPro" id="IPR027443">
    <property type="entry name" value="IPNS-like_sf"/>
</dbReference>
<dbReference type="RefSeq" id="XP_021849767.1">
    <property type="nucleotide sequence ID" value="XM_021994075.2"/>
</dbReference>
<dbReference type="GO" id="GO:0051213">
    <property type="term" value="F:dioxygenase activity"/>
    <property type="evidence" value="ECO:0007669"/>
    <property type="project" value="UniProtKB-KW"/>
</dbReference>
<keyword evidence="6" id="KW-1185">Reference proteome</keyword>
<dbReference type="KEGG" id="soe:110789427"/>
<dbReference type="InterPro" id="IPR044861">
    <property type="entry name" value="IPNS-like_FE2OG_OXY"/>
</dbReference>
<evidence type="ECO:0000259" key="5">
    <source>
        <dbReference type="PROSITE" id="PS51471"/>
    </source>
</evidence>
<keyword evidence="3 4" id="KW-0408">Iron</keyword>
<evidence type="ECO:0000256" key="1">
    <source>
        <dbReference type="ARBA" id="ARBA00008056"/>
    </source>
</evidence>
<evidence type="ECO:0000256" key="2">
    <source>
        <dbReference type="ARBA" id="ARBA00022723"/>
    </source>
</evidence>